<dbReference type="InterPro" id="IPR019587">
    <property type="entry name" value="Polyketide_cyclase/dehydratase"/>
</dbReference>
<name>A0A1H3Q2G4_9BACT</name>
<dbReference type="RefSeq" id="WP_019599563.1">
    <property type="nucleotide sequence ID" value="NZ_FNQC01000005.1"/>
</dbReference>
<comment type="caution">
    <text evidence="2">The sequence shown here is derived from an EMBL/GenBank/DDBJ whole genome shotgun (WGS) entry which is preliminary data.</text>
</comment>
<dbReference type="CDD" id="cd07818">
    <property type="entry name" value="SRPBCC_1"/>
    <property type="match status" value="1"/>
</dbReference>
<keyword evidence="3" id="KW-1185">Reference proteome</keyword>
<evidence type="ECO:0000256" key="1">
    <source>
        <dbReference type="SAM" id="Phobius"/>
    </source>
</evidence>
<keyword evidence="1" id="KW-0472">Membrane</keyword>
<dbReference type="EMBL" id="FNQC01000005">
    <property type="protein sequence ID" value="SDZ07205.1"/>
    <property type="molecule type" value="Genomic_DNA"/>
</dbReference>
<organism evidence="2 3">
    <name type="scientific">Rhodonellum ikkaensis</name>
    <dbReference type="NCBI Taxonomy" id="336829"/>
    <lineage>
        <taxon>Bacteria</taxon>
        <taxon>Pseudomonadati</taxon>
        <taxon>Bacteroidota</taxon>
        <taxon>Cytophagia</taxon>
        <taxon>Cytophagales</taxon>
        <taxon>Cytophagaceae</taxon>
        <taxon>Rhodonellum</taxon>
    </lineage>
</organism>
<evidence type="ECO:0000313" key="2">
    <source>
        <dbReference type="EMBL" id="SDZ07205.1"/>
    </source>
</evidence>
<evidence type="ECO:0000313" key="3">
    <source>
        <dbReference type="Proteomes" id="UP000199663"/>
    </source>
</evidence>
<feature type="transmembrane region" description="Helical" evidence="1">
    <location>
        <begin position="6"/>
        <end position="24"/>
    </location>
</feature>
<keyword evidence="1" id="KW-0812">Transmembrane</keyword>
<dbReference type="InterPro" id="IPR023393">
    <property type="entry name" value="START-like_dom_sf"/>
</dbReference>
<dbReference type="Proteomes" id="UP000199663">
    <property type="component" value="Unassembled WGS sequence"/>
</dbReference>
<proteinExistence type="predicted"/>
<dbReference type="SUPFAM" id="SSF55961">
    <property type="entry name" value="Bet v1-like"/>
    <property type="match status" value="1"/>
</dbReference>
<dbReference type="Gene3D" id="3.30.530.20">
    <property type="match status" value="1"/>
</dbReference>
<keyword evidence="1" id="KW-1133">Transmembrane helix</keyword>
<dbReference type="Pfam" id="PF10604">
    <property type="entry name" value="Polyketide_cyc2"/>
    <property type="match status" value="1"/>
</dbReference>
<protein>
    <submittedName>
        <fullName evidence="2">Polyketide cyclase / dehydrase and lipid transport</fullName>
    </submittedName>
</protein>
<reference evidence="2 3" key="1">
    <citation type="submission" date="2016-10" db="EMBL/GenBank/DDBJ databases">
        <authorList>
            <person name="Varghese N."/>
            <person name="Submissions S."/>
        </authorList>
    </citation>
    <scope>NUCLEOTIDE SEQUENCE [LARGE SCALE GENOMIC DNA]</scope>
    <source>
        <strain evidence="2 3">DSM 17997</strain>
    </source>
</reference>
<gene>
    <name evidence="2" type="ORF">SAMN05444412_105158</name>
</gene>
<accession>A0A1H3Q2G4</accession>
<sequence length="179" mass="20839">MKILKIVAVLFGLMIAVVLIVGLFSPKDYHILREVIIERPHQEVYDYVKFLKNHDNFSKWASMDPNMKKEYKGTDGTVGFISSWESENKNVGKGEQEIIAIEEGKRIDYQLRFFEPFESSDKAFMTFESLNAYQTKVQWGFDGHMGFPMNTLLLFMNMEKMIKDDFETGLNNLKSILEN</sequence>